<dbReference type="GO" id="GO:0016491">
    <property type="term" value="F:oxidoreductase activity"/>
    <property type="evidence" value="ECO:0007669"/>
    <property type="project" value="InterPro"/>
</dbReference>
<gene>
    <name evidence="6" type="ORF">FVE85_1749</name>
</gene>
<feature type="region of interest" description="Disordered" evidence="4">
    <location>
        <begin position="240"/>
        <end position="273"/>
    </location>
</feature>
<dbReference type="InterPro" id="IPR023753">
    <property type="entry name" value="FAD/NAD-binding_dom"/>
</dbReference>
<dbReference type="EMBL" id="VRMN01000003">
    <property type="protein sequence ID" value="KAA8495594.1"/>
    <property type="molecule type" value="Genomic_DNA"/>
</dbReference>
<dbReference type="PRINTS" id="PR00368">
    <property type="entry name" value="FADPNR"/>
</dbReference>
<evidence type="ECO:0000256" key="2">
    <source>
        <dbReference type="ARBA" id="ARBA00022630"/>
    </source>
</evidence>
<organism evidence="6 7">
    <name type="scientific">Porphyridium purpureum</name>
    <name type="common">Red alga</name>
    <name type="synonym">Porphyridium cruentum</name>
    <dbReference type="NCBI Taxonomy" id="35688"/>
    <lineage>
        <taxon>Eukaryota</taxon>
        <taxon>Rhodophyta</taxon>
        <taxon>Bangiophyceae</taxon>
        <taxon>Porphyridiales</taxon>
        <taxon>Porphyridiaceae</taxon>
        <taxon>Porphyridium</taxon>
    </lineage>
</organism>
<protein>
    <submittedName>
        <fullName evidence="6">Pyridine nucleotide-disulfide oxidoreductase domain-containing protein 1</fullName>
    </submittedName>
</protein>
<dbReference type="Pfam" id="PF07992">
    <property type="entry name" value="Pyr_redox_2"/>
    <property type="match status" value="2"/>
</dbReference>
<dbReference type="PANTHER" id="PTHR43429">
    <property type="entry name" value="PYRIDINE NUCLEOTIDE-DISULFIDE OXIDOREDUCTASE DOMAIN-CONTAINING"/>
    <property type="match status" value="1"/>
</dbReference>
<feature type="domain" description="FAD/NAD(P)-binding" evidence="5">
    <location>
        <begin position="320"/>
        <end position="432"/>
    </location>
</feature>
<dbReference type="OrthoDB" id="202203at2759"/>
<comment type="caution">
    <text evidence="6">The sequence shown here is derived from an EMBL/GenBank/DDBJ whole genome shotgun (WGS) entry which is preliminary data.</text>
</comment>
<keyword evidence="7" id="KW-1185">Reference proteome</keyword>
<feature type="region of interest" description="Disordered" evidence="4">
    <location>
        <begin position="506"/>
        <end position="528"/>
    </location>
</feature>
<keyword evidence="3" id="KW-0274">FAD</keyword>
<comment type="cofactor">
    <cofactor evidence="1">
        <name>FAD</name>
        <dbReference type="ChEBI" id="CHEBI:57692"/>
    </cofactor>
</comment>
<proteinExistence type="predicted"/>
<name>A0A5J4YY23_PORPP</name>
<dbReference type="Proteomes" id="UP000324585">
    <property type="component" value="Unassembled WGS sequence"/>
</dbReference>
<dbReference type="AlphaFoldDB" id="A0A5J4YY23"/>
<evidence type="ECO:0000256" key="3">
    <source>
        <dbReference type="ARBA" id="ARBA00022827"/>
    </source>
</evidence>
<dbReference type="OMA" id="MCENLIL"/>
<evidence type="ECO:0000259" key="5">
    <source>
        <dbReference type="Pfam" id="PF07992"/>
    </source>
</evidence>
<evidence type="ECO:0000313" key="6">
    <source>
        <dbReference type="EMBL" id="KAA8495594.1"/>
    </source>
</evidence>
<dbReference type="Gene3D" id="3.50.50.60">
    <property type="entry name" value="FAD/NAD(P)-binding domain"/>
    <property type="match status" value="3"/>
</dbReference>
<evidence type="ECO:0000256" key="1">
    <source>
        <dbReference type="ARBA" id="ARBA00001974"/>
    </source>
</evidence>
<dbReference type="PANTHER" id="PTHR43429:SF2">
    <property type="entry name" value="PYRIDINE NUCLEOTIDE-DISULFIDE OXIDOREDUCTASE DOMAIN-CONTAINING PROTEIN 1"/>
    <property type="match status" value="1"/>
</dbReference>
<dbReference type="InterPro" id="IPR050260">
    <property type="entry name" value="FAD-bd_OxRdtase"/>
</dbReference>
<dbReference type="PROSITE" id="PS51257">
    <property type="entry name" value="PROKAR_LIPOPROTEIN"/>
    <property type="match status" value="1"/>
</dbReference>
<dbReference type="InterPro" id="IPR036188">
    <property type="entry name" value="FAD/NAD-bd_sf"/>
</dbReference>
<dbReference type="SUPFAM" id="SSF51905">
    <property type="entry name" value="FAD/NAD(P)-binding domain"/>
    <property type="match status" value="1"/>
</dbReference>
<evidence type="ECO:0000256" key="4">
    <source>
        <dbReference type="SAM" id="MobiDB-lite"/>
    </source>
</evidence>
<reference evidence="7" key="1">
    <citation type="journal article" date="2019" name="Nat. Commun.">
        <title>Expansion of phycobilisome linker gene families in mesophilic red algae.</title>
        <authorList>
            <person name="Lee J."/>
            <person name="Kim D."/>
            <person name="Bhattacharya D."/>
            <person name="Yoon H.S."/>
        </authorList>
    </citation>
    <scope>NUCLEOTIDE SEQUENCE [LARGE SCALE GENOMIC DNA]</scope>
    <source>
        <strain evidence="7">CCMP 1328</strain>
    </source>
</reference>
<keyword evidence="2" id="KW-0285">Flavoprotein</keyword>
<accession>A0A5J4YY23</accession>
<evidence type="ECO:0000313" key="7">
    <source>
        <dbReference type="Proteomes" id="UP000324585"/>
    </source>
</evidence>
<feature type="domain" description="FAD/NAD(P)-binding" evidence="5">
    <location>
        <begin position="5"/>
        <end position="235"/>
    </location>
</feature>
<sequence length="589" mass="64039">MEERHVVVIGGGVAGAACLEALVGLRKQMAARDAHTPPPVRVRISIVSASPMLKRATNEVRLSRALSEFDVELRQGAELVRTEYAGDAQWLCAAAQRLVVQADGRKYLEVLGLGEPGLHDKKQRRDRTCKMARAPQIAKVPFDYCCIATGARPVVPSCLQHPDIQRRVHVIRDLDSIHAFRNVLSGVSRMAVVGNGGIALELVHATRNCEIAWIVRDTHIGNAFFDAEVAQYLIDNRRLDSDGSGDEENADLHARRKDRRESKVQQSPTSGDIYGAAVGPDWLGGSDSVLHGGWKKRPCLAAAGVSESTGGRPLRIYYDSHVLSAEQTHDGQVCLTLSEGREKVMCDVVVAATGVVPCTSSDPGYLEVCCERGAPPLVRDHEGAIVVEPGSLVTSVPGIYAAGDCSRVNTNSLSAESNWFQMRLWSQARKAGHCAAQSIYTAIQREFPEHIPDAAHLASGLEFELFAHATQFFGRRVVLLGLYGAQNLSSRAYMIKNERSVLDVEQMGGGEGEGKEGDNDGSGGDEEAEQKSPFFVRVVLQDGVMRGALLVGETGREETYENLILSRFPVENFGNQLVDPSFDLADIFD</sequence>